<protein>
    <submittedName>
        <fullName evidence="7">MFS transporter</fullName>
    </submittedName>
</protein>
<evidence type="ECO:0000313" key="7">
    <source>
        <dbReference type="EMBL" id="URI11511.1"/>
    </source>
</evidence>
<organism evidence="7 8">
    <name type="scientific">Aquincola tertiaricarbonis</name>
    <dbReference type="NCBI Taxonomy" id="391953"/>
    <lineage>
        <taxon>Bacteria</taxon>
        <taxon>Pseudomonadati</taxon>
        <taxon>Pseudomonadota</taxon>
        <taxon>Betaproteobacteria</taxon>
        <taxon>Burkholderiales</taxon>
        <taxon>Sphaerotilaceae</taxon>
        <taxon>Aquincola</taxon>
    </lineage>
</organism>
<feature type="transmembrane region" description="Helical" evidence="5">
    <location>
        <begin position="48"/>
        <end position="67"/>
    </location>
</feature>
<feature type="transmembrane region" description="Helical" evidence="5">
    <location>
        <begin position="318"/>
        <end position="340"/>
    </location>
</feature>
<evidence type="ECO:0000256" key="1">
    <source>
        <dbReference type="ARBA" id="ARBA00022692"/>
    </source>
</evidence>
<dbReference type="InterPro" id="IPR011701">
    <property type="entry name" value="MFS"/>
</dbReference>
<feature type="domain" description="Major facilitator superfamily (MFS) profile" evidence="6">
    <location>
        <begin position="227"/>
        <end position="429"/>
    </location>
</feature>
<feature type="transmembrane region" description="Helical" evidence="5">
    <location>
        <begin position="167"/>
        <end position="186"/>
    </location>
</feature>
<feature type="transmembrane region" description="Helical" evidence="5">
    <location>
        <begin position="12"/>
        <end position="36"/>
    </location>
</feature>
<feature type="transmembrane region" description="Helical" evidence="5">
    <location>
        <begin position="227"/>
        <end position="250"/>
    </location>
</feature>
<dbReference type="Proteomes" id="UP001056201">
    <property type="component" value="Chromosome 2"/>
</dbReference>
<accession>A0ABY4SKI7</accession>
<feature type="transmembrane region" description="Helical" evidence="5">
    <location>
        <begin position="378"/>
        <end position="399"/>
    </location>
</feature>
<evidence type="ECO:0000256" key="5">
    <source>
        <dbReference type="SAM" id="Phobius"/>
    </source>
</evidence>
<evidence type="ECO:0000313" key="8">
    <source>
        <dbReference type="Proteomes" id="UP001056201"/>
    </source>
</evidence>
<gene>
    <name evidence="7" type="ORF">MW290_21460</name>
</gene>
<proteinExistence type="predicted"/>
<dbReference type="RefSeq" id="WP_250199705.1">
    <property type="nucleotide sequence ID" value="NZ_CP097636.1"/>
</dbReference>
<dbReference type="PROSITE" id="PS50850">
    <property type="entry name" value="MFS"/>
    <property type="match status" value="1"/>
</dbReference>
<evidence type="ECO:0000259" key="6">
    <source>
        <dbReference type="PROSITE" id="PS50850"/>
    </source>
</evidence>
<keyword evidence="2 5" id="KW-1133">Transmembrane helix</keyword>
<dbReference type="InterPro" id="IPR020846">
    <property type="entry name" value="MFS_dom"/>
</dbReference>
<dbReference type="SUPFAM" id="SSF103473">
    <property type="entry name" value="MFS general substrate transporter"/>
    <property type="match status" value="1"/>
</dbReference>
<dbReference type="PANTHER" id="PTHR23539">
    <property type="entry name" value="MFS TRANSPORTER"/>
    <property type="match status" value="1"/>
</dbReference>
<dbReference type="Pfam" id="PF07690">
    <property type="entry name" value="MFS_1"/>
    <property type="match status" value="1"/>
</dbReference>
<feature type="transmembrane region" description="Helical" evidence="5">
    <location>
        <begin position="142"/>
        <end position="161"/>
    </location>
</feature>
<feature type="transmembrane region" description="Helical" evidence="5">
    <location>
        <begin position="294"/>
        <end position="312"/>
    </location>
</feature>
<feature type="transmembrane region" description="Helical" evidence="5">
    <location>
        <begin position="352"/>
        <end position="372"/>
    </location>
</feature>
<feature type="transmembrane region" description="Helical" evidence="5">
    <location>
        <begin position="108"/>
        <end position="130"/>
    </location>
</feature>
<feature type="region of interest" description="Disordered" evidence="4">
    <location>
        <begin position="197"/>
        <end position="217"/>
    </location>
</feature>
<evidence type="ECO:0000256" key="4">
    <source>
        <dbReference type="SAM" id="MobiDB-lite"/>
    </source>
</evidence>
<reference evidence="7" key="1">
    <citation type="submission" date="2022-05" db="EMBL/GenBank/DDBJ databases">
        <title>An RpoN-dependent PEP-CTERM gene is involved in floc formation of an Aquincola tertiaricarbonis strain.</title>
        <authorList>
            <person name="Qiu D."/>
            <person name="Xia M."/>
        </authorList>
    </citation>
    <scope>NUCLEOTIDE SEQUENCE</scope>
    <source>
        <strain evidence="7">RN12</strain>
    </source>
</reference>
<keyword evidence="1 5" id="KW-0812">Transmembrane</keyword>
<dbReference type="EMBL" id="CP097636">
    <property type="protein sequence ID" value="URI11511.1"/>
    <property type="molecule type" value="Genomic_DNA"/>
</dbReference>
<evidence type="ECO:0000256" key="3">
    <source>
        <dbReference type="ARBA" id="ARBA00023136"/>
    </source>
</evidence>
<feature type="transmembrane region" description="Helical" evidence="5">
    <location>
        <begin position="79"/>
        <end position="96"/>
    </location>
</feature>
<name>A0ABY4SKI7_AQUTE</name>
<dbReference type="Gene3D" id="1.20.1250.20">
    <property type="entry name" value="MFS general substrate transporter like domains"/>
    <property type="match status" value="2"/>
</dbReference>
<dbReference type="InterPro" id="IPR036259">
    <property type="entry name" value="MFS_trans_sf"/>
</dbReference>
<keyword evidence="3 5" id="KW-0472">Membrane</keyword>
<keyword evidence="8" id="KW-1185">Reference proteome</keyword>
<sequence>MSTSVQPSRRSLRALDALAFFAPDIQGGIGPFLVVFLSSTLAWSPDRVGTVMAASALVGLLVQAPAGAWMDHVQSRPRWIAGAVTVIAACLVMMVSRPSFPVILAGQSVIGAAGTLVAPAVAGLSLGLVGRGGMDARIGRNAALGAAGTVLWATGTGWIGHRHGPQAMFWLGCVLALPVIAAALSIRNREVDPVLARGGDRDEAASDGSTTPSTAPRPARRWLGRPLAVLLGCAFLFHLANAAMLTLVAQQIGRLVPQHAPLWLSAGVVVTQLVTIPIGLAVGRWAPRLARKPIFLVAFAVLPLRGLLYLMVHSPAGLLALQVLDGIGAGVFGVMMTLMVSDLARGSGHFNLALGAGAVAVGSGAALSNLLAGQVAQAGGFHAGFAVLSGVAALALLLFSLAMPETRRGPALHNPERAAAAATTPGAPA</sequence>
<dbReference type="PANTHER" id="PTHR23539:SF1">
    <property type="entry name" value="MAJOR FACILITATOR SUPERFAMILY (MFS) PROFILE DOMAIN-CONTAINING PROTEIN"/>
    <property type="match status" value="1"/>
</dbReference>
<evidence type="ECO:0000256" key="2">
    <source>
        <dbReference type="ARBA" id="ARBA00022989"/>
    </source>
</evidence>
<feature type="transmembrane region" description="Helical" evidence="5">
    <location>
        <begin position="262"/>
        <end position="282"/>
    </location>
</feature>